<feature type="transmembrane region" description="Helical" evidence="2">
    <location>
        <begin position="275"/>
        <end position="294"/>
    </location>
</feature>
<feature type="region of interest" description="Disordered" evidence="1">
    <location>
        <begin position="31"/>
        <end position="66"/>
    </location>
</feature>
<name>A0A256ITP9_HALEZ</name>
<feature type="compositionally biased region" description="Basic and acidic residues" evidence="1">
    <location>
        <begin position="605"/>
        <end position="615"/>
    </location>
</feature>
<dbReference type="RefSeq" id="WP_094553684.1">
    <property type="nucleotide sequence ID" value="NZ_NHOZ01000152.1"/>
</dbReference>
<feature type="compositionally biased region" description="Basic and acidic residues" evidence="1">
    <location>
        <begin position="318"/>
        <end position="328"/>
    </location>
</feature>
<feature type="transmembrane region" description="Helical" evidence="2">
    <location>
        <begin position="247"/>
        <end position="269"/>
    </location>
</feature>
<evidence type="ECO:0000313" key="4">
    <source>
        <dbReference type="Proteomes" id="UP000215731"/>
    </source>
</evidence>
<reference evidence="3 4" key="1">
    <citation type="journal article" date="2014" name="Front. Microbiol.">
        <title>Population and genomic analysis of the genus Halorubrum.</title>
        <authorList>
            <person name="Fullmer M.S."/>
            <person name="Soucy S.M."/>
            <person name="Swithers K.S."/>
            <person name="Makkay A.M."/>
            <person name="Wheeler R."/>
            <person name="Ventosa A."/>
            <person name="Gogarten J.P."/>
            <person name="Papke R.T."/>
        </authorList>
    </citation>
    <scope>NUCLEOTIDE SEQUENCE [LARGE SCALE GENOMIC DNA]</scope>
    <source>
        <strain evidence="3 4">Ga36</strain>
    </source>
</reference>
<feature type="transmembrane region" description="Helical" evidence="2">
    <location>
        <begin position="212"/>
        <end position="235"/>
    </location>
</feature>
<evidence type="ECO:0000256" key="1">
    <source>
        <dbReference type="SAM" id="MobiDB-lite"/>
    </source>
</evidence>
<evidence type="ECO:0000256" key="2">
    <source>
        <dbReference type="SAM" id="Phobius"/>
    </source>
</evidence>
<dbReference type="AlphaFoldDB" id="A0A256ITP9"/>
<sequence length="615" mass="66102">MRGRAAVAAVSLAVLLVATMATPALAAVAPPEPAASPQVNASDVSSGPFDLNDLRRGGTQPSAAPPSVRYVGDPDGAVAIRYRPADPLSNQPVYLEGGETLNTDEIQLYSTVFGDSTGDYDLVITYWNEETRQTENGSVAVAADQEVQRAGVTIEDGYATAPVALNSHYDESVQATMWLERDGDPVNGARWRFEHASAPASQQVQIETQADAWWYSFRTAILPGLASIVVGLSAARATLKRTGRGPGYSLATWGVVSVFGGAIVLAGLYYELAVVIANLDVLMGLSLLPIAYGGGLRMSPPTERIAFVRKELTDAVSLRRGETDKEGADPEAVPDGGEPTSSVTDSVGLGEDGYFDELYEQLAIKTTVRAPDGRRMVPKTGIRPFFARLFASAARLDLSQLRTRVRVEGSASQKVYVDPDEDSAVDHRPARLRRRMPAWHRLPEPDEGEELSPITRGLYGLLTVAALALPVIGWYAGDAVANTPTVGAGVGLVLLALESYEAVDGAIDFEPAPRHDVTADASLTVLQGEHADAKLLEDYEEIAWSERITTALEAREVDSRRDRTLIRSFLEDEVGLSLDALGLDENAASELDTEETEFAFDDVDPETRRAEADDD</sequence>
<protein>
    <submittedName>
        <fullName evidence="3">Uncharacterized protein</fullName>
    </submittedName>
</protein>
<keyword evidence="2" id="KW-0472">Membrane</keyword>
<dbReference type="Proteomes" id="UP000215731">
    <property type="component" value="Unassembled WGS sequence"/>
</dbReference>
<evidence type="ECO:0000313" key="3">
    <source>
        <dbReference type="EMBL" id="OYR59934.1"/>
    </source>
</evidence>
<gene>
    <name evidence="3" type="ORF">DJ80_16515</name>
</gene>
<accession>A0A256ITP9</accession>
<proteinExistence type="predicted"/>
<comment type="caution">
    <text evidence="3">The sequence shown here is derived from an EMBL/GenBank/DDBJ whole genome shotgun (WGS) entry which is preliminary data.</text>
</comment>
<keyword evidence="2" id="KW-0812">Transmembrane</keyword>
<keyword evidence="2" id="KW-1133">Transmembrane helix</keyword>
<feature type="transmembrane region" description="Helical" evidence="2">
    <location>
        <begin position="458"/>
        <end position="476"/>
    </location>
</feature>
<feature type="region of interest" description="Disordered" evidence="1">
    <location>
        <begin position="587"/>
        <end position="615"/>
    </location>
</feature>
<feature type="region of interest" description="Disordered" evidence="1">
    <location>
        <begin position="318"/>
        <end position="346"/>
    </location>
</feature>
<feature type="compositionally biased region" description="Acidic residues" evidence="1">
    <location>
        <begin position="591"/>
        <end position="604"/>
    </location>
</feature>
<organism evidence="3 4">
    <name type="scientific">Halorubrum ezzemoulense</name>
    <name type="common">Halorubrum chaoviator</name>
    <dbReference type="NCBI Taxonomy" id="337243"/>
    <lineage>
        <taxon>Archaea</taxon>
        <taxon>Methanobacteriati</taxon>
        <taxon>Methanobacteriota</taxon>
        <taxon>Stenosarchaea group</taxon>
        <taxon>Halobacteria</taxon>
        <taxon>Halobacteriales</taxon>
        <taxon>Haloferacaceae</taxon>
        <taxon>Halorubrum</taxon>
    </lineage>
</organism>
<dbReference type="EMBL" id="NHOZ01000152">
    <property type="protein sequence ID" value="OYR59934.1"/>
    <property type="molecule type" value="Genomic_DNA"/>
</dbReference>